<evidence type="ECO:0000256" key="21">
    <source>
        <dbReference type="ARBA" id="ARBA00023204"/>
    </source>
</evidence>
<feature type="region of interest" description="Disordered" evidence="26">
    <location>
        <begin position="401"/>
        <end position="421"/>
    </location>
</feature>
<dbReference type="GO" id="GO:0035613">
    <property type="term" value="F:RNA stem-loop binding"/>
    <property type="evidence" value="ECO:0007669"/>
    <property type="project" value="TreeGrafter"/>
</dbReference>
<evidence type="ECO:0000256" key="14">
    <source>
        <dbReference type="ARBA" id="ARBA00022843"/>
    </source>
</evidence>
<dbReference type="PANTHER" id="PTHR13139">
    <property type="entry name" value="RING FINGER AND CCCH-TYPE ZINC FINGER DOMAIN-CONTAINING PROTEIN"/>
    <property type="match status" value="1"/>
</dbReference>
<keyword evidence="8" id="KW-0597">Phosphoprotein</keyword>
<feature type="compositionally biased region" description="Basic and acidic residues" evidence="26">
    <location>
        <begin position="636"/>
        <end position="650"/>
    </location>
</feature>
<dbReference type="GO" id="GO:0005694">
    <property type="term" value="C:chromosome"/>
    <property type="evidence" value="ECO:0007669"/>
    <property type="project" value="UniProtKB-SubCell"/>
</dbReference>
<comment type="catalytic activity">
    <reaction evidence="1">
        <text>S-ubiquitinyl-[E2 ubiquitin-conjugating enzyme]-L-cysteine + [acceptor protein]-L-lysine = [E2 ubiquitin-conjugating enzyme]-L-cysteine + N(6)-ubiquitinyl-[acceptor protein]-L-lysine.</text>
        <dbReference type="EC" id="2.3.2.27"/>
    </reaction>
</comment>
<evidence type="ECO:0000256" key="4">
    <source>
        <dbReference type="ARBA" id="ARBA00007747"/>
    </source>
</evidence>
<dbReference type="InterPro" id="IPR052249">
    <property type="entry name" value="Roquin_domain"/>
</dbReference>
<keyword evidence="29" id="KW-1185">Reference proteome</keyword>
<keyword evidence="19" id="KW-0804">Transcription</keyword>
<comment type="subcellular location">
    <subcellularLocation>
        <location evidence="3">Chromosome</location>
    </subcellularLocation>
    <subcellularLocation>
        <location evidence="2">Nucleus</location>
    </subcellularLocation>
</comment>
<keyword evidence="22" id="KW-0539">Nucleus</keyword>
<dbReference type="SUPFAM" id="SSF57850">
    <property type="entry name" value="RING/U-box"/>
    <property type="match status" value="1"/>
</dbReference>
<keyword evidence="7" id="KW-1017">Isopeptide bond</keyword>
<evidence type="ECO:0000256" key="1">
    <source>
        <dbReference type="ARBA" id="ARBA00000900"/>
    </source>
</evidence>
<dbReference type="InterPro" id="IPR048575">
    <property type="entry name" value="Roquin_1_2-like_ROQ"/>
</dbReference>
<evidence type="ECO:0000256" key="26">
    <source>
        <dbReference type="SAM" id="MobiDB-lite"/>
    </source>
</evidence>
<evidence type="ECO:0000256" key="6">
    <source>
        <dbReference type="ARBA" id="ARBA00022454"/>
    </source>
</evidence>
<keyword evidence="16" id="KW-0007">Acetylation</keyword>
<dbReference type="GO" id="GO:0061630">
    <property type="term" value="F:ubiquitin protein ligase activity"/>
    <property type="evidence" value="ECO:0007669"/>
    <property type="project" value="UniProtKB-EC"/>
</dbReference>
<keyword evidence="21" id="KW-0234">DNA repair</keyword>
<dbReference type="GO" id="GO:0003725">
    <property type="term" value="F:double-stranded RNA binding"/>
    <property type="evidence" value="ECO:0007669"/>
    <property type="project" value="TreeGrafter"/>
</dbReference>
<evidence type="ECO:0000259" key="27">
    <source>
        <dbReference type="PROSITE" id="PS50102"/>
    </source>
</evidence>
<dbReference type="Pfam" id="PF00076">
    <property type="entry name" value="RRM_1"/>
    <property type="match status" value="1"/>
</dbReference>
<evidence type="ECO:0000256" key="15">
    <source>
        <dbReference type="ARBA" id="ARBA00022884"/>
    </source>
</evidence>
<dbReference type="SMART" id="SM00360">
    <property type="entry name" value="RRM"/>
    <property type="match status" value="2"/>
</dbReference>
<keyword evidence="14" id="KW-0832">Ubl conjugation</keyword>
<evidence type="ECO:0000256" key="18">
    <source>
        <dbReference type="ARBA" id="ARBA00023159"/>
    </source>
</evidence>
<evidence type="ECO:0000256" key="11">
    <source>
        <dbReference type="ARBA" id="ARBA00022728"/>
    </source>
</evidence>
<dbReference type="STRING" id="48709.A0A1D2MJV2"/>
<dbReference type="Gene3D" id="3.30.40.10">
    <property type="entry name" value="Zinc/RING finger domain, C3HC4 (zinc finger)"/>
    <property type="match status" value="1"/>
</dbReference>
<keyword evidence="6" id="KW-0158">Chromosome</keyword>
<keyword evidence="13" id="KW-0227">DNA damage</keyword>
<evidence type="ECO:0000256" key="13">
    <source>
        <dbReference type="ARBA" id="ARBA00022763"/>
    </source>
</evidence>
<dbReference type="EC" id="2.3.2.27" evidence="5"/>
<gene>
    <name evidence="28" type="ORF">Ocin01_13464</name>
</gene>
<evidence type="ECO:0000256" key="2">
    <source>
        <dbReference type="ARBA" id="ARBA00004123"/>
    </source>
</evidence>
<dbReference type="GO" id="GO:0000398">
    <property type="term" value="P:mRNA splicing, via spliceosome"/>
    <property type="evidence" value="ECO:0007669"/>
    <property type="project" value="InterPro"/>
</dbReference>
<dbReference type="Proteomes" id="UP000094527">
    <property type="component" value="Unassembled WGS sequence"/>
</dbReference>
<dbReference type="EMBL" id="LJIJ01001044">
    <property type="protein sequence ID" value="ODM93211.1"/>
    <property type="molecule type" value="Genomic_DNA"/>
</dbReference>
<dbReference type="OrthoDB" id="10067217at2759"/>
<dbReference type="PANTHER" id="PTHR13139:SF54">
    <property type="entry name" value="RING-TYPE E3 UBIQUITIN TRANSFERASE"/>
    <property type="match status" value="1"/>
</dbReference>
<evidence type="ECO:0000256" key="3">
    <source>
        <dbReference type="ARBA" id="ARBA00004286"/>
    </source>
</evidence>
<evidence type="ECO:0000256" key="23">
    <source>
        <dbReference type="ARBA" id="ARBA00062124"/>
    </source>
</evidence>
<dbReference type="Gene3D" id="1.20.120.1790">
    <property type="match status" value="1"/>
</dbReference>
<evidence type="ECO:0000256" key="19">
    <source>
        <dbReference type="ARBA" id="ARBA00023163"/>
    </source>
</evidence>
<keyword evidence="18" id="KW-0010">Activator</keyword>
<feature type="compositionally biased region" description="Gly residues" evidence="26">
    <location>
        <begin position="20"/>
        <end position="29"/>
    </location>
</feature>
<dbReference type="SUPFAM" id="SSF54928">
    <property type="entry name" value="RNA-binding domain, RBD"/>
    <property type="match status" value="1"/>
</dbReference>
<dbReference type="FunFam" id="3.30.70.330:FF:000105">
    <property type="entry name" value="HIV Tat-specific factor 1 homolog"/>
    <property type="match status" value="1"/>
</dbReference>
<dbReference type="Pfam" id="PF21206">
    <property type="entry name" value="Roquin_1_2-like_ROQ"/>
    <property type="match status" value="1"/>
</dbReference>
<dbReference type="GO" id="GO:0003729">
    <property type="term" value="F:mRNA binding"/>
    <property type="evidence" value="ECO:0007669"/>
    <property type="project" value="TreeGrafter"/>
</dbReference>
<comment type="caution">
    <text evidence="28">The sequence shown here is derived from an EMBL/GenBank/DDBJ whole genome shotgun (WGS) entry which is preliminary data.</text>
</comment>
<keyword evidence="20" id="KW-0508">mRNA splicing</keyword>
<feature type="compositionally biased region" description="Basic and acidic residues" evidence="26">
    <location>
        <begin position="920"/>
        <end position="929"/>
    </location>
</feature>
<dbReference type="InterPro" id="IPR000504">
    <property type="entry name" value="RRM_dom"/>
</dbReference>
<dbReference type="GO" id="GO:0006511">
    <property type="term" value="P:ubiquitin-dependent protein catabolic process"/>
    <property type="evidence" value="ECO:0007669"/>
    <property type="project" value="TreeGrafter"/>
</dbReference>
<comment type="similarity">
    <text evidence="4">Belongs to the HTATSF1 family.</text>
</comment>
<keyword evidence="12" id="KW-0677">Repeat</keyword>
<reference evidence="28 29" key="1">
    <citation type="journal article" date="2016" name="Genome Biol. Evol.">
        <title>Gene Family Evolution Reflects Adaptation to Soil Environmental Stressors in the Genome of the Collembolan Orchesella cincta.</title>
        <authorList>
            <person name="Faddeeva-Vakhrusheva A."/>
            <person name="Derks M.F."/>
            <person name="Anvar S.Y."/>
            <person name="Agamennone V."/>
            <person name="Suring W."/>
            <person name="Smit S."/>
            <person name="van Straalen N.M."/>
            <person name="Roelofs D."/>
        </authorList>
    </citation>
    <scope>NUCLEOTIDE SEQUENCE [LARGE SCALE GENOMIC DNA]</scope>
    <source>
        <tissue evidence="28">Mixed pool</tissue>
    </source>
</reference>
<organism evidence="28 29">
    <name type="scientific">Orchesella cincta</name>
    <name type="common">Springtail</name>
    <name type="synonym">Podura cincta</name>
    <dbReference type="NCBI Taxonomy" id="48709"/>
    <lineage>
        <taxon>Eukaryota</taxon>
        <taxon>Metazoa</taxon>
        <taxon>Ecdysozoa</taxon>
        <taxon>Arthropoda</taxon>
        <taxon>Hexapoda</taxon>
        <taxon>Collembola</taxon>
        <taxon>Entomobryomorpha</taxon>
        <taxon>Entomobryoidea</taxon>
        <taxon>Orchesellidae</taxon>
        <taxon>Orchesellinae</taxon>
        <taxon>Orchesella</taxon>
    </lineage>
</organism>
<dbReference type="InterPro" id="IPR041523">
    <property type="entry name" value="ROQ_II"/>
</dbReference>
<feature type="compositionally biased region" description="Low complexity" evidence="26">
    <location>
        <begin position="10"/>
        <end position="19"/>
    </location>
</feature>
<dbReference type="InterPro" id="IPR013083">
    <property type="entry name" value="Znf_RING/FYVE/PHD"/>
</dbReference>
<comment type="subunit">
    <text evidence="23">Component of the 17S U2 SnRNP complex, a ribonucleoprotein complex that contains small nuclear RNA (snRNA) U2 and a number of specific proteins. Within the 17S U2 SnRNP complex, interacts (via UHM region) directly with SF3B1. Component of a complex which is at least composed of HTATSF1/Tat-SF1, the P-TEFb complex components CDK9 and CCNT1, RNA polymerase II, SUPT5H, and NCL/nucleolin. Interacts with GTF2F2/RAP30 and POLR2A. Interacts with TCERG1/CA150. Interacts with (poly-ADP-ribosylated) RPA1; promoting HTATSF1 recruitment to DNA damage sites. Interacts (when phosphorylated) with TOPBP1; promoting recruitment of TOPBP1 to DNA damage sites during S-phase.</text>
</comment>
<sequence>MTMSDTSPCGSPSSSSSGGSASGGGGGGSTSIEPKALIKPCNCPTTLVTESTRYSQCPVCLSKFDLKKLPIALNCSHTICIHCAVLLVPGVEHNIELFGVINYPLLVFLDYPVDNCAPVLEKLCMIARLIRSHTVSRSIHRKTIILINSVASNDYSKLLKPVKNLGERCVVELTSVCSHASHYHAQQQLWAAIRARACQFMGPAMQDEALKLVLLALEDGSALSRKVLVMFVVQRLAPQFPQASKTSVGHIVQLLYRASAFDVQKRPGNSSLMTLRPEFRNYEALRREHDTQIMKIGLDAGIRFTPEQWSSLLYGDTSQKPLMQSIIDKLQSPQTFEEQLKEYLVSVQRLSTPDSQFLVSLHPHFKLLANINTETVGPIESYLDSLHTVLLGLISFTANRKHQRNTRPPGGGTGGGGVANTTTVYKQSYGKSAKPDDNNVCGTSSGPPVDNNNIQRKEFIWACVKGARYVSGGSDSLFEIQSICSGTSQKFHQFCPQANPNKFLKWKNGIPPVSSPVQCSPNASANNPLYCSYVDGQFTYKDPNTNNQYVWNEGEKKWVVKENTQEVDSNKLEGSGGAEVISPGSSNVHFDGENYTYTDQDGTVFLWDAAKGAWFPKLDEEFLVKYQLSYGSMTEVKQEPDKVPDNKKSTEASSSSATGKKAPSKPEWFELDDTQNTHVYVSNMPTDIDEEEFVTFMSKCGLVMKDVTSGAWKVKLYRDKDGRPKGDGVCTYIKVDSVELALNILDGSYFKSNIVHVERAKFQQKGDYDPTRKPKQKKRRDKMKVKKAQEALFSWKPEKLKGQRGKNERVVIVKHAFHPDEFNEHVELILELKDDFKEEAAKFGECRKVDLFDNNVEGAMKIVMSSPEAADAVVNNFNGRYFGGRKLEAYIWDGFEKLNIQETEAEKAKRLEKWEKYVENDEPESKVAKLDAPPTPPDAQGSSDDDKAYDED</sequence>
<keyword evidence="15 25" id="KW-0694">RNA-binding</keyword>
<evidence type="ECO:0000256" key="10">
    <source>
        <dbReference type="ARBA" id="ARBA00022679"/>
    </source>
</evidence>
<dbReference type="GO" id="GO:0005684">
    <property type="term" value="C:U2-type spliceosomal complex"/>
    <property type="evidence" value="ECO:0007669"/>
    <property type="project" value="UniProtKB-ARBA"/>
</dbReference>
<evidence type="ECO:0000256" key="25">
    <source>
        <dbReference type="PROSITE-ProRule" id="PRU00176"/>
    </source>
</evidence>
<keyword evidence="11" id="KW-0747">Spliceosome</keyword>
<keyword evidence="17" id="KW-0805">Transcription regulation</keyword>
<dbReference type="InterPro" id="IPR035979">
    <property type="entry name" value="RBD_domain_sf"/>
</dbReference>
<dbReference type="GO" id="GO:0006281">
    <property type="term" value="P:DNA repair"/>
    <property type="evidence" value="ECO:0007669"/>
    <property type="project" value="UniProtKB-KW"/>
</dbReference>
<dbReference type="CDD" id="cd12282">
    <property type="entry name" value="RRM2_TatSF1_like"/>
    <property type="match status" value="1"/>
</dbReference>
<dbReference type="PROSITE" id="PS50102">
    <property type="entry name" value="RRM"/>
    <property type="match status" value="1"/>
</dbReference>
<evidence type="ECO:0000256" key="8">
    <source>
        <dbReference type="ARBA" id="ARBA00022553"/>
    </source>
</evidence>
<evidence type="ECO:0000256" key="12">
    <source>
        <dbReference type="ARBA" id="ARBA00022737"/>
    </source>
</evidence>
<dbReference type="CDD" id="cd12281">
    <property type="entry name" value="RRM1_TatSF1_like"/>
    <property type="match status" value="1"/>
</dbReference>
<evidence type="ECO:0000256" key="24">
    <source>
        <dbReference type="ARBA" id="ARBA00073773"/>
    </source>
</evidence>
<dbReference type="Gene3D" id="3.30.70.330">
    <property type="match status" value="2"/>
</dbReference>
<dbReference type="InterPro" id="IPR034392">
    <property type="entry name" value="TatSF1-like_RRM1"/>
</dbReference>
<evidence type="ECO:0000313" key="29">
    <source>
        <dbReference type="Proteomes" id="UP000094527"/>
    </source>
</evidence>
<feature type="domain" description="RRM" evidence="27">
    <location>
        <begin position="677"/>
        <end position="762"/>
    </location>
</feature>
<dbReference type="InterPro" id="IPR012677">
    <property type="entry name" value="Nucleotide-bd_a/b_plait_sf"/>
</dbReference>
<feature type="compositionally biased region" description="Gly residues" evidence="26">
    <location>
        <begin position="409"/>
        <end position="418"/>
    </location>
</feature>
<name>A0A1D2MJV2_ORCCI</name>
<protein>
    <recommendedName>
        <fullName evidence="24">17S U2 SnRNP complex component HTATSF1</fullName>
        <ecNumber evidence="5">2.3.2.27</ecNumber>
    </recommendedName>
</protein>
<keyword evidence="9" id="KW-0507">mRNA processing</keyword>
<evidence type="ECO:0000256" key="5">
    <source>
        <dbReference type="ARBA" id="ARBA00012483"/>
    </source>
</evidence>
<evidence type="ECO:0000256" key="9">
    <source>
        <dbReference type="ARBA" id="ARBA00022664"/>
    </source>
</evidence>
<evidence type="ECO:0000256" key="17">
    <source>
        <dbReference type="ARBA" id="ARBA00023015"/>
    </source>
</evidence>
<feature type="region of interest" description="Disordered" evidence="26">
    <location>
        <begin position="1"/>
        <end position="29"/>
    </location>
</feature>
<dbReference type="GO" id="GO:0010494">
    <property type="term" value="C:cytoplasmic stress granule"/>
    <property type="evidence" value="ECO:0007669"/>
    <property type="project" value="TreeGrafter"/>
</dbReference>
<dbReference type="GO" id="GO:0000209">
    <property type="term" value="P:protein polyubiquitination"/>
    <property type="evidence" value="ECO:0007669"/>
    <property type="project" value="TreeGrafter"/>
</dbReference>
<evidence type="ECO:0000256" key="16">
    <source>
        <dbReference type="ARBA" id="ARBA00022990"/>
    </source>
</evidence>
<dbReference type="GO" id="GO:0000288">
    <property type="term" value="P:nuclear-transcribed mRNA catabolic process, deadenylation-dependent decay"/>
    <property type="evidence" value="ECO:0007669"/>
    <property type="project" value="TreeGrafter"/>
</dbReference>
<dbReference type="AlphaFoldDB" id="A0A1D2MJV2"/>
<feature type="region of interest" description="Disordered" evidence="26">
    <location>
        <begin position="635"/>
        <end position="668"/>
    </location>
</feature>
<keyword evidence="10" id="KW-0808">Transferase</keyword>
<evidence type="ECO:0000313" key="28">
    <source>
        <dbReference type="EMBL" id="ODM93211.1"/>
    </source>
</evidence>
<feature type="compositionally biased region" description="Low complexity" evidence="26">
    <location>
        <begin position="651"/>
        <end position="661"/>
    </location>
</feature>
<evidence type="ECO:0000256" key="7">
    <source>
        <dbReference type="ARBA" id="ARBA00022499"/>
    </source>
</evidence>
<evidence type="ECO:0000256" key="22">
    <source>
        <dbReference type="ARBA" id="ARBA00023242"/>
    </source>
</evidence>
<dbReference type="Pfam" id="PF18386">
    <property type="entry name" value="ROQ_II"/>
    <property type="match status" value="1"/>
</dbReference>
<dbReference type="FunFam" id="3.30.70.330:FF:000202">
    <property type="entry name" value="HIV Tat-specific factor 1"/>
    <property type="match status" value="1"/>
</dbReference>
<accession>A0A1D2MJV2</accession>
<evidence type="ECO:0000256" key="20">
    <source>
        <dbReference type="ARBA" id="ARBA00023187"/>
    </source>
</evidence>
<proteinExistence type="inferred from homology"/>
<feature type="region of interest" description="Disordered" evidence="26">
    <location>
        <begin position="920"/>
        <end position="952"/>
    </location>
</feature>